<dbReference type="PROSITE" id="PS01116">
    <property type="entry name" value="XANTH_URACIL_PERMASE"/>
    <property type="match status" value="1"/>
</dbReference>
<feature type="compositionally biased region" description="Low complexity" evidence="8">
    <location>
        <begin position="462"/>
        <end position="481"/>
    </location>
</feature>
<feature type="transmembrane region" description="Helical" evidence="9">
    <location>
        <begin position="94"/>
        <end position="112"/>
    </location>
</feature>
<keyword evidence="4" id="KW-1003">Cell membrane</keyword>
<feature type="transmembrane region" description="Helical" evidence="9">
    <location>
        <begin position="417"/>
        <end position="440"/>
    </location>
</feature>
<dbReference type="NCBIfam" id="TIGR03173">
    <property type="entry name" value="pbuX"/>
    <property type="match status" value="1"/>
</dbReference>
<dbReference type="PANTHER" id="PTHR42810:SF4">
    <property type="entry name" value="URIC ACID TRANSPORTER UACT"/>
    <property type="match status" value="1"/>
</dbReference>
<feature type="transmembrane region" description="Helical" evidence="9">
    <location>
        <begin position="330"/>
        <end position="348"/>
    </location>
</feature>
<dbReference type="NCBIfam" id="NF037981">
    <property type="entry name" value="NCS2_1"/>
    <property type="match status" value="1"/>
</dbReference>
<dbReference type="Pfam" id="PF00860">
    <property type="entry name" value="Xan_ur_permease"/>
    <property type="match status" value="1"/>
</dbReference>
<dbReference type="GO" id="GO:0005886">
    <property type="term" value="C:plasma membrane"/>
    <property type="evidence" value="ECO:0007669"/>
    <property type="project" value="UniProtKB-SubCell"/>
</dbReference>
<keyword evidence="11" id="KW-1185">Reference proteome</keyword>
<dbReference type="EMBL" id="FUWS01000002">
    <property type="protein sequence ID" value="SJZ56239.1"/>
    <property type="molecule type" value="Genomic_DNA"/>
</dbReference>
<keyword evidence="5 9" id="KW-0812">Transmembrane</keyword>
<feature type="transmembrane region" description="Helical" evidence="9">
    <location>
        <begin position="204"/>
        <end position="223"/>
    </location>
</feature>
<feature type="transmembrane region" description="Helical" evidence="9">
    <location>
        <begin position="148"/>
        <end position="170"/>
    </location>
</feature>
<keyword evidence="6 9" id="KW-1133">Transmembrane helix</keyword>
<dbReference type="InterPro" id="IPR006043">
    <property type="entry name" value="NCS2"/>
</dbReference>
<feature type="transmembrane region" description="Helical" evidence="9">
    <location>
        <begin position="243"/>
        <end position="266"/>
    </location>
</feature>
<evidence type="ECO:0000313" key="11">
    <source>
        <dbReference type="Proteomes" id="UP000190637"/>
    </source>
</evidence>
<dbReference type="InterPro" id="IPR006042">
    <property type="entry name" value="Xan_ur_permease"/>
</dbReference>
<keyword evidence="3" id="KW-0813">Transport</keyword>
<feature type="transmembrane region" description="Helical" evidence="9">
    <location>
        <begin position="388"/>
        <end position="411"/>
    </location>
</feature>
<protein>
    <submittedName>
        <fullName evidence="10">Xanthine permease</fullName>
    </submittedName>
</protein>
<evidence type="ECO:0000256" key="3">
    <source>
        <dbReference type="ARBA" id="ARBA00022448"/>
    </source>
</evidence>
<feature type="transmembrane region" description="Helical" evidence="9">
    <location>
        <begin position="354"/>
        <end position="376"/>
    </location>
</feature>
<evidence type="ECO:0000256" key="7">
    <source>
        <dbReference type="ARBA" id="ARBA00023136"/>
    </source>
</evidence>
<dbReference type="RefSeq" id="WP_078760182.1">
    <property type="nucleotide sequence ID" value="NZ_FUWS01000002.1"/>
</dbReference>
<gene>
    <name evidence="10" type="ORF">SAMN02745673_00761</name>
</gene>
<evidence type="ECO:0000256" key="2">
    <source>
        <dbReference type="ARBA" id="ARBA00008821"/>
    </source>
</evidence>
<sequence length="481" mass="49026">MFRKTRTPVKADRPPASPTDRPEDERLAPRLLFAYGLQHIVTMYAGVATPPLVIGAAAGLDTAALGVLVSGALLVCGLATLLQTLGVWRFGARLPMVVGISVVPLGIMATFAEERGLPVVFGATFAAGVFGVLIAPFFAALLRFFPPVVTGSVITVIGLSLLPVAANWIIDGEASGHPSLSNLALGGITLLIMLVLYRLLPPSLAGMSVLLGLVLGTVIAVPFGRVDFGSVLEGPVFSFGQPLYFGLPEFDLVPIVTMCVVMLVILTEGTADTLAVGQVIGTPIDRRRIADGLRADAGSALFAPLFNSFPCGVLAQNIGVIALTGVRSRFVVATGGATLVLLGLFPVLGRVIAIIPMPVLGGAALLLFGTIAISGVRTLGTVDFGGNGLNLIIAACSIGVGIVPVAVPGFYDAFPGWAATILGSGIIGASVVAVLLNIVFNVIGPRATPAPIVPHQATAGDLPLGGEAGPRPAEAPSAPPS</sequence>
<dbReference type="GO" id="GO:0042907">
    <property type="term" value="F:xanthine transmembrane transporter activity"/>
    <property type="evidence" value="ECO:0007669"/>
    <property type="project" value="TreeGrafter"/>
</dbReference>
<reference evidence="10 11" key="1">
    <citation type="submission" date="2017-02" db="EMBL/GenBank/DDBJ databases">
        <authorList>
            <person name="Peterson S.W."/>
        </authorList>
    </citation>
    <scope>NUCLEOTIDE SEQUENCE [LARGE SCALE GENOMIC DNA]</scope>
    <source>
        <strain evidence="10 11">DSM 45154</strain>
    </source>
</reference>
<dbReference type="STRING" id="1122192.SAMN02745673_00761"/>
<dbReference type="NCBIfam" id="TIGR00801">
    <property type="entry name" value="ncs2"/>
    <property type="match status" value="1"/>
</dbReference>
<feature type="transmembrane region" description="Helical" evidence="9">
    <location>
        <begin position="31"/>
        <end position="57"/>
    </location>
</feature>
<dbReference type="AlphaFoldDB" id="A0A1T4LNC8"/>
<feature type="region of interest" description="Disordered" evidence="8">
    <location>
        <begin position="1"/>
        <end position="23"/>
    </location>
</feature>
<dbReference type="PANTHER" id="PTHR42810">
    <property type="entry name" value="PURINE PERMEASE C1399.01C-RELATED"/>
    <property type="match status" value="1"/>
</dbReference>
<evidence type="ECO:0000313" key="10">
    <source>
        <dbReference type="EMBL" id="SJZ56239.1"/>
    </source>
</evidence>
<feature type="region of interest" description="Disordered" evidence="8">
    <location>
        <begin position="459"/>
        <end position="481"/>
    </location>
</feature>
<name>A0A1T4LNC8_9ACTN</name>
<comment type="subcellular location">
    <subcellularLocation>
        <location evidence="1">Cell membrane</location>
        <topology evidence="1">Multi-pass membrane protein</topology>
    </subcellularLocation>
</comment>
<dbReference type="Proteomes" id="UP000190637">
    <property type="component" value="Unassembled WGS sequence"/>
</dbReference>
<evidence type="ECO:0000256" key="6">
    <source>
        <dbReference type="ARBA" id="ARBA00022989"/>
    </source>
</evidence>
<evidence type="ECO:0000256" key="9">
    <source>
        <dbReference type="SAM" id="Phobius"/>
    </source>
</evidence>
<feature type="transmembrane region" description="Helical" evidence="9">
    <location>
        <begin position="118"/>
        <end position="141"/>
    </location>
</feature>
<evidence type="ECO:0000256" key="8">
    <source>
        <dbReference type="SAM" id="MobiDB-lite"/>
    </source>
</evidence>
<dbReference type="InterPro" id="IPR017588">
    <property type="entry name" value="UacT-like"/>
</dbReference>
<feature type="transmembrane region" description="Helical" evidence="9">
    <location>
        <begin position="63"/>
        <end position="82"/>
    </location>
</feature>
<accession>A0A1T4LNC8</accession>
<evidence type="ECO:0000256" key="4">
    <source>
        <dbReference type="ARBA" id="ARBA00022475"/>
    </source>
</evidence>
<evidence type="ECO:0000256" key="1">
    <source>
        <dbReference type="ARBA" id="ARBA00004651"/>
    </source>
</evidence>
<keyword evidence="7 9" id="KW-0472">Membrane</keyword>
<comment type="similarity">
    <text evidence="2">Belongs to the nucleobase:cation symporter-2 (NCS2) (TC 2.A.40) family.</text>
</comment>
<evidence type="ECO:0000256" key="5">
    <source>
        <dbReference type="ARBA" id="ARBA00022692"/>
    </source>
</evidence>
<feature type="transmembrane region" description="Helical" evidence="9">
    <location>
        <begin position="176"/>
        <end position="197"/>
    </location>
</feature>
<organism evidence="10 11">
    <name type="scientific">Marinactinospora thermotolerans DSM 45154</name>
    <dbReference type="NCBI Taxonomy" id="1122192"/>
    <lineage>
        <taxon>Bacteria</taxon>
        <taxon>Bacillati</taxon>
        <taxon>Actinomycetota</taxon>
        <taxon>Actinomycetes</taxon>
        <taxon>Streptosporangiales</taxon>
        <taxon>Nocardiopsidaceae</taxon>
        <taxon>Marinactinospora</taxon>
    </lineage>
</organism>
<proteinExistence type="inferred from homology"/>